<proteinExistence type="predicted"/>
<organism evidence="2 3">
    <name type="scientific">Colletotrichum kahawae</name>
    <name type="common">Coffee berry disease fungus</name>
    <dbReference type="NCBI Taxonomy" id="34407"/>
    <lineage>
        <taxon>Eukaryota</taxon>
        <taxon>Fungi</taxon>
        <taxon>Dikarya</taxon>
        <taxon>Ascomycota</taxon>
        <taxon>Pezizomycotina</taxon>
        <taxon>Sordariomycetes</taxon>
        <taxon>Hypocreomycetidae</taxon>
        <taxon>Glomerellales</taxon>
        <taxon>Glomerellaceae</taxon>
        <taxon>Colletotrichum</taxon>
        <taxon>Colletotrichum gloeosporioides species complex</taxon>
    </lineage>
</organism>
<name>A0AAD9YNY7_COLKA</name>
<protein>
    <submittedName>
        <fullName evidence="2">Uncharacterized protein</fullName>
    </submittedName>
</protein>
<keyword evidence="3" id="KW-1185">Reference proteome</keyword>
<dbReference type="AlphaFoldDB" id="A0AAD9YNY7"/>
<dbReference type="EMBL" id="VYYT01000065">
    <property type="protein sequence ID" value="KAK2772672.1"/>
    <property type="molecule type" value="Genomic_DNA"/>
</dbReference>
<reference evidence="2" key="1">
    <citation type="submission" date="2023-02" db="EMBL/GenBank/DDBJ databases">
        <title>Colletotrichum kahawae CIFC_Que2 genome sequencing and assembly.</title>
        <authorList>
            <person name="Baroncelli R."/>
        </authorList>
    </citation>
    <scope>NUCLEOTIDE SEQUENCE</scope>
    <source>
        <strain evidence="2">CIFC_Que2</strain>
    </source>
</reference>
<feature type="region of interest" description="Disordered" evidence="1">
    <location>
        <begin position="15"/>
        <end position="38"/>
    </location>
</feature>
<evidence type="ECO:0000256" key="1">
    <source>
        <dbReference type="SAM" id="MobiDB-lite"/>
    </source>
</evidence>
<evidence type="ECO:0000313" key="2">
    <source>
        <dbReference type="EMBL" id="KAK2772672.1"/>
    </source>
</evidence>
<comment type="caution">
    <text evidence="2">The sequence shown here is derived from an EMBL/GenBank/DDBJ whole genome shotgun (WGS) entry which is preliminary data.</text>
</comment>
<sequence>MPNVISQGIRRLVLRSSKSPAPEETQSHNPPARVIEPVPEGYTAPTVRAKKGHLRNVFRRSRNVRSKPDLVKNPRVVNGYFVSGYATIEVIPVELILLITKDLHSQSRTMLALTSRMMLFKVGRQCLIDFYSSISAYSKFHFLRQLERETPSIRDILCYKCHVFHPPASSQLPKSLDESGRRTRPCWEIPKLPGRFIRRGYSSPLLPPKIHWNMVKAVMDSYRNGLNIYSPADLSSRTVFTRADHEAKALLFANCIIADGELLLRTVVTLLPSKVKENARHGVPYLFDIVEKEPSLCYVCPHVKWREIFSHVFMGTPPSPPSNCLTMREPMDHKYDDVWKNESMTRAKRGRSVKCGYCSTVFNYSWRDLAKRGSSIVSLVSYKTLRENEHNVPSNSRWSRHMNRPDAYNSYNRDVSSFGMYAPAAWIRATKDIPEFDTRRCTLEARCFEGLDT</sequence>
<dbReference type="Proteomes" id="UP001281614">
    <property type="component" value="Unassembled WGS sequence"/>
</dbReference>
<accession>A0AAD9YNY7</accession>
<gene>
    <name evidence="2" type="ORF">CKAH01_13871</name>
</gene>
<evidence type="ECO:0000313" key="3">
    <source>
        <dbReference type="Proteomes" id="UP001281614"/>
    </source>
</evidence>